<feature type="transmembrane region" description="Helical" evidence="1">
    <location>
        <begin position="68"/>
        <end position="88"/>
    </location>
</feature>
<dbReference type="Proteomes" id="UP001596306">
    <property type="component" value="Unassembled WGS sequence"/>
</dbReference>
<feature type="transmembrane region" description="Helical" evidence="1">
    <location>
        <begin position="136"/>
        <end position="157"/>
    </location>
</feature>
<keyword evidence="1" id="KW-1133">Transmembrane helix</keyword>
<keyword evidence="1" id="KW-0472">Membrane</keyword>
<keyword evidence="1" id="KW-0812">Transmembrane</keyword>
<comment type="caution">
    <text evidence="2">The sequence shown here is derived from an EMBL/GenBank/DDBJ whole genome shotgun (WGS) entry which is preliminary data.</text>
</comment>
<reference evidence="3" key="1">
    <citation type="journal article" date="2019" name="Int. J. Syst. Evol. Microbiol.">
        <title>The Global Catalogue of Microorganisms (GCM) 10K type strain sequencing project: providing services to taxonomists for standard genome sequencing and annotation.</title>
        <authorList>
            <consortium name="The Broad Institute Genomics Platform"/>
            <consortium name="The Broad Institute Genome Sequencing Center for Infectious Disease"/>
            <person name="Wu L."/>
            <person name="Ma J."/>
        </authorList>
    </citation>
    <scope>NUCLEOTIDE SEQUENCE [LARGE SCALE GENOMIC DNA]</scope>
    <source>
        <strain evidence="3">CCUG 43304</strain>
    </source>
</reference>
<evidence type="ECO:0000313" key="3">
    <source>
        <dbReference type="Proteomes" id="UP001596306"/>
    </source>
</evidence>
<keyword evidence="3" id="KW-1185">Reference proteome</keyword>
<evidence type="ECO:0000313" key="2">
    <source>
        <dbReference type="EMBL" id="MFC6355154.1"/>
    </source>
</evidence>
<evidence type="ECO:0008006" key="4">
    <source>
        <dbReference type="Google" id="ProtNLM"/>
    </source>
</evidence>
<accession>A0ABW1VB25</accession>
<feature type="transmembrane region" description="Helical" evidence="1">
    <location>
        <begin position="108"/>
        <end position="129"/>
    </location>
</feature>
<dbReference type="EMBL" id="JBHSTP010000001">
    <property type="protein sequence ID" value="MFC6355154.1"/>
    <property type="molecule type" value="Genomic_DNA"/>
</dbReference>
<proteinExistence type="predicted"/>
<dbReference type="RefSeq" id="WP_386727588.1">
    <property type="nucleotide sequence ID" value="NZ_JBHSTP010000001.1"/>
</dbReference>
<organism evidence="2 3">
    <name type="scientific">Luethyella okanaganae</name>
    <dbReference type="NCBI Taxonomy" id="69372"/>
    <lineage>
        <taxon>Bacteria</taxon>
        <taxon>Bacillati</taxon>
        <taxon>Actinomycetota</taxon>
        <taxon>Actinomycetes</taxon>
        <taxon>Micrococcales</taxon>
        <taxon>Microbacteriaceae</taxon>
        <taxon>Luethyella</taxon>
    </lineage>
</organism>
<evidence type="ECO:0000256" key="1">
    <source>
        <dbReference type="SAM" id="Phobius"/>
    </source>
</evidence>
<name>A0ABW1VB25_9MICO</name>
<protein>
    <recommendedName>
        <fullName evidence="4">DNA polymerase III subunit gamma/tau</fullName>
    </recommendedName>
</protein>
<gene>
    <name evidence="2" type="ORF">ACFQB0_03385</name>
</gene>
<sequence>MTRHSDDDALSWPGEDDPTLLGKRHAAEGDLAPGWTVVGQPATDAGNDAGNDAVDEPAVEEYAASSTVLILLGVLGGIYLLYTVGWAVAAGRVVNGASDVVGGFMFTLGLWFAIVAPTLWFGVTFWLTLGRPRLRLLWLLVGVVVLVPLPFIAGVGAGA</sequence>